<dbReference type="OrthoDB" id="10259572at2759"/>
<accession>A0A0L8HPW8</accession>
<organism evidence="1">
    <name type="scientific">Octopus bimaculoides</name>
    <name type="common">California two-spotted octopus</name>
    <dbReference type="NCBI Taxonomy" id="37653"/>
    <lineage>
        <taxon>Eukaryota</taxon>
        <taxon>Metazoa</taxon>
        <taxon>Spiralia</taxon>
        <taxon>Lophotrochozoa</taxon>
        <taxon>Mollusca</taxon>
        <taxon>Cephalopoda</taxon>
        <taxon>Coleoidea</taxon>
        <taxon>Octopodiformes</taxon>
        <taxon>Octopoda</taxon>
        <taxon>Incirrata</taxon>
        <taxon>Octopodidae</taxon>
        <taxon>Octopus</taxon>
    </lineage>
</organism>
<gene>
    <name evidence="1" type="ORF">OCBIM_22010508mg</name>
</gene>
<dbReference type="EMBL" id="KQ417683">
    <property type="protein sequence ID" value="KOF90780.1"/>
    <property type="molecule type" value="Genomic_DNA"/>
</dbReference>
<protein>
    <submittedName>
        <fullName evidence="1">Uncharacterized protein</fullName>
    </submittedName>
</protein>
<sequence>MRMVGQAVFQFSRDGEWHGLLMVRGVAAPVHSVQVFTESQSDQPDDPVLHLNKFLKPQPDGSLFGVLNITGQDSEFYLNLWLGKLYVAVVTDNMSADHSFYRGQVSVPGAWYCTSKEFGFCPVTVMQHAFFETYHKFTGFTPHGLASFVLDRVNVFYYSIHLEGFEPMESVIEVNILNGDRTLVTLSSSTQNIQPGTRVFHLYVSTSRFVVVTTFSHLPVF</sequence>
<evidence type="ECO:0000313" key="1">
    <source>
        <dbReference type="EMBL" id="KOF90780.1"/>
    </source>
</evidence>
<reference evidence="1" key="1">
    <citation type="submission" date="2015-07" db="EMBL/GenBank/DDBJ databases">
        <title>MeaNS - Measles Nucleotide Surveillance Program.</title>
        <authorList>
            <person name="Tran T."/>
            <person name="Druce J."/>
        </authorList>
    </citation>
    <scope>NUCLEOTIDE SEQUENCE</scope>
    <source>
        <strain evidence="1">UCB-OBI-ISO-001</strain>
        <tissue evidence="1">Gonad</tissue>
    </source>
</reference>
<dbReference type="AlphaFoldDB" id="A0A0L8HPW8"/>
<name>A0A0L8HPW8_OCTBM</name>
<proteinExistence type="predicted"/>